<organism evidence="13 14">
    <name type="scientific">Amycolatopsis pigmentata</name>
    <dbReference type="NCBI Taxonomy" id="450801"/>
    <lineage>
        <taxon>Bacteria</taxon>
        <taxon>Bacillati</taxon>
        <taxon>Actinomycetota</taxon>
        <taxon>Actinomycetes</taxon>
        <taxon>Pseudonocardiales</taxon>
        <taxon>Pseudonocardiaceae</taxon>
        <taxon>Amycolatopsis</taxon>
    </lineage>
</organism>
<keyword evidence="6" id="KW-0808">Transferase</keyword>
<dbReference type="InterPro" id="IPR023213">
    <property type="entry name" value="CAT-like_dom_sf"/>
</dbReference>
<comment type="pathway">
    <text evidence="2">Lipid metabolism.</text>
</comment>
<keyword evidence="9" id="KW-0012">Acyltransferase</keyword>
<evidence type="ECO:0000256" key="8">
    <source>
        <dbReference type="ARBA" id="ARBA00023098"/>
    </source>
</evidence>
<sequence length="487" mass="52967">MTERDGEFMRPSDAFSWYQEADPAMRATIVGVAWLEGRPDWEILRTRLEAASRLVSRFRQRVEEPPARLAPPRWVIDENFDLSWHLRRVDAPAPRTPAEVLELARVEAMTGFDRARPLWVCTLVENLAHDRSALILKVHHSLTDGQGAIKLAPLLFDQTPSPVRRVLPPPPEPERGALMLASLAYDVRRFTGLAVSAVRSAIPAGLRVLGDPLGVLRGVADTTRSIGQTVAPVFETLSPVMRARGPGRVFELVTVDLEDLKRAAAAADASVNDAFLAGVTGGLRRYHQQYGSRPGHLRVTMPISIRTETDPMASNRITLMRFALPVAEPDPAVRMTLIGQSARRARDQRSLGFTDAIAGGLNLLPTAVVGGMLKRVDFLASDVIGLPRTAWIAGAEVAAYCAFGPTMGCSANLTLLSYAGACHIGVNLDSNAVPDAGDFAECLREGFGEVVALAPSAARRGRVRLPIRDGIYPGSTRPRERHQASRP</sequence>
<protein>
    <recommendedName>
        <fullName evidence="4">diacylglycerol O-acyltransferase</fullName>
        <ecNumber evidence="4">2.3.1.20</ecNumber>
    </recommendedName>
</protein>
<dbReference type="SUPFAM" id="SSF52777">
    <property type="entry name" value="CoA-dependent acyltransferases"/>
    <property type="match status" value="1"/>
</dbReference>
<dbReference type="PANTHER" id="PTHR31650">
    <property type="entry name" value="O-ACYLTRANSFERASE (WSD1-LIKE) FAMILY PROTEIN"/>
    <property type="match status" value="1"/>
</dbReference>
<evidence type="ECO:0000256" key="3">
    <source>
        <dbReference type="ARBA" id="ARBA00009587"/>
    </source>
</evidence>
<evidence type="ECO:0000256" key="1">
    <source>
        <dbReference type="ARBA" id="ARBA00004771"/>
    </source>
</evidence>
<dbReference type="EC" id="2.3.1.20" evidence="4"/>
<dbReference type="Gene3D" id="3.30.559.10">
    <property type="entry name" value="Chloramphenicol acetyltransferase-like domain"/>
    <property type="match status" value="1"/>
</dbReference>
<evidence type="ECO:0000256" key="6">
    <source>
        <dbReference type="ARBA" id="ARBA00022679"/>
    </source>
</evidence>
<evidence type="ECO:0000256" key="5">
    <source>
        <dbReference type="ARBA" id="ARBA00022516"/>
    </source>
</evidence>
<feature type="domain" description="O-acyltransferase WSD1-like N-terminal" evidence="11">
    <location>
        <begin position="10"/>
        <end position="274"/>
    </location>
</feature>
<dbReference type="InterPro" id="IPR004255">
    <property type="entry name" value="O-acyltransferase_WSD1_N"/>
</dbReference>
<evidence type="ECO:0000256" key="10">
    <source>
        <dbReference type="ARBA" id="ARBA00048109"/>
    </source>
</evidence>
<name>A0ABW5G1X9_9PSEU</name>
<dbReference type="InterPro" id="IPR009721">
    <property type="entry name" value="O-acyltransferase_WSD1_C"/>
</dbReference>
<dbReference type="Pfam" id="PF06974">
    <property type="entry name" value="WS_DGAT_C"/>
    <property type="match status" value="1"/>
</dbReference>
<dbReference type="RefSeq" id="WP_378269202.1">
    <property type="nucleotide sequence ID" value="NZ_JBHUKR010000021.1"/>
</dbReference>
<dbReference type="InterPro" id="IPR045034">
    <property type="entry name" value="O-acyltransferase_WSD1-like"/>
</dbReference>
<evidence type="ECO:0000313" key="14">
    <source>
        <dbReference type="Proteomes" id="UP001597417"/>
    </source>
</evidence>
<evidence type="ECO:0000256" key="7">
    <source>
        <dbReference type="ARBA" id="ARBA00022798"/>
    </source>
</evidence>
<dbReference type="PANTHER" id="PTHR31650:SF1">
    <property type="entry name" value="WAX ESTER SYNTHASE_DIACYLGLYCEROL ACYLTRANSFERASE 4-RELATED"/>
    <property type="match status" value="1"/>
</dbReference>
<comment type="catalytic activity">
    <reaction evidence="10">
        <text>an acyl-CoA + a 1,2-diacyl-sn-glycerol = a triacyl-sn-glycerol + CoA</text>
        <dbReference type="Rhea" id="RHEA:10868"/>
        <dbReference type="ChEBI" id="CHEBI:17815"/>
        <dbReference type="ChEBI" id="CHEBI:57287"/>
        <dbReference type="ChEBI" id="CHEBI:58342"/>
        <dbReference type="ChEBI" id="CHEBI:64615"/>
        <dbReference type="EC" id="2.3.1.20"/>
    </reaction>
</comment>
<evidence type="ECO:0000259" key="12">
    <source>
        <dbReference type="Pfam" id="PF06974"/>
    </source>
</evidence>
<proteinExistence type="inferred from homology"/>
<accession>A0ABW5G1X9</accession>
<keyword evidence="14" id="KW-1185">Reference proteome</keyword>
<comment type="caution">
    <text evidence="13">The sequence shown here is derived from an EMBL/GenBank/DDBJ whole genome shotgun (WGS) entry which is preliminary data.</text>
</comment>
<dbReference type="Pfam" id="PF03007">
    <property type="entry name" value="WS_DGAT_cat"/>
    <property type="match status" value="1"/>
</dbReference>
<keyword evidence="7" id="KW-0319">Glycerol metabolism</keyword>
<evidence type="ECO:0000256" key="4">
    <source>
        <dbReference type="ARBA" id="ARBA00013244"/>
    </source>
</evidence>
<comment type="pathway">
    <text evidence="1">Glycerolipid metabolism; triacylglycerol biosynthesis.</text>
</comment>
<dbReference type="EMBL" id="JBHUKR010000021">
    <property type="protein sequence ID" value="MFD2420904.1"/>
    <property type="molecule type" value="Genomic_DNA"/>
</dbReference>
<gene>
    <name evidence="13" type="ORF">ACFSXZ_31700</name>
</gene>
<keyword evidence="5" id="KW-0444">Lipid biosynthesis</keyword>
<comment type="similarity">
    <text evidence="3">Belongs to the long-chain O-acyltransferase family.</text>
</comment>
<dbReference type="Proteomes" id="UP001597417">
    <property type="component" value="Unassembled WGS sequence"/>
</dbReference>
<feature type="domain" description="O-acyltransferase WSD1 C-terminal" evidence="12">
    <location>
        <begin position="314"/>
        <end position="449"/>
    </location>
</feature>
<evidence type="ECO:0000256" key="9">
    <source>
        <dbReference type="ARBA" id="ARBA00023315"/>
    </source>
</evidence>
<evidence type="ECO:0000259" key="11">
    <source>
        <dbReference type="Pfam" id="PF03007"/>
    </source>
</evidence>
<keyword evidence="8" id="KW-0443">Lipid metabolism</keyword>
<evidence type="ECO:0000256" key="2">
    <source>
        <dbReference type="ARBA" id="ARBA00005189"/>
    </source>
</evidence>
<evidence type="ECO:0000313" key="13">
    <source>
        <dbReference type="EMBL" id="MFD2420904.1"/>
    </source>
</evidence>
<reference evidence="14" key="1">
    <citation type="journal article" date="2019" name="Int. J. Syst. Evol. Microbiol.">
        <title>The Global Catalogue of Microorganisms (GCM) 10K type strain sequencing project: providing services to taxonomists for standard genome sequencing and annotation.</title>
        <authorList>
            <consortium name="The Broad Institute Genomics Platform"/>
            <consortium name="The Broad Institute Genome Sequencing Center for Infectious Disease"/>
            <person name="Wu L."/>
            <person name="Ma J."/>
        </authorList>
    </citation>
    <scope>NUCLEOTIDE SEQUENCE [LARGE SCALE GENOMIC DNA]</scope>
    <source>
        <strain evidence="14">CGMCC 4.7645</strain>
    </source>
</reference>